<evidence type="ECO:0000313" key="7">
    <source>
        <dbReference type="Proteomes" id="UP000596660"/>
    </source>
</evidence>
<dbReference type="PANTHER" id="PTHR36766">
    <property type="entry name" value="PLANT BROAD-SPECTRUM MILDEW RESISTANCE PROTEIN RPW8"/>
    <property type="match status" value="1"/>
</dbReference>
<keyword evidence="7" id="KW-1185">Reference proteome</keyword>
<dbReference type="Gramene" id="AUR62007263-RA">
    <property type="protein sequence ID" value="AUR62007263-RA:cds"/>
    <property type="gene ID" value="AUR62007263"/>
</dbReference>
<dbReference type="SUPFAM" id="SSF52540">
    <property type="entry name" value="P-loop containing nucleoside triphosphate hydrolases"/>
    <property type="match status" value="1"/>
</dbReference>
<dbReference type="InterPro" id="IPR058922">
    <property type="entry name" value="WHD_DRP"/>
</dbReference>
<dbReference type="InterPro" id="IPR032675">
    <property type="entry name" value="LRR_dom_sf"/>
</dbReference>
<dbReference type="Pfam" id="PF25019">
    <property type="entry name" value="LRR_R13L1-DRL21"/>
    <property type="match status" value="1"/>
</dbReference>
<dbReference type="EnsemblPlants" id="AUR62007263-RA">
    <property type="protein sequence ID" value="AUR62007263-RA:cds"/>
    <property type="gene ID" value="AUR62007263"/>
</dbReference>
<dbReference type="GO" id="GO:0006952">
    <property type="term" value="P:defense response"/>
    <property type="evidence" value="ECO:0007669"/>
    <property type="project" value="UniProtKB-KW"/>
</dbReference>
<evidence type="ECO:0000256" key="3">
    <source>
        <dbReference type="ARBA" id="ARBA00022821"/>
    </source>
</evidence>
<reference evidence="6" key="2">
    <citation type="submission" date="2021-03" db="UniProtKB">
        <authorList>
            <consortium name="EnsemblPlants"/>
        </authorList>
    </citation>
    <scope>IDENTIFICATION</scope>
</reference>
<sequence>MCTLPPYHLQGLSDEKAWDLFELLAFAPGEVQKKLNLARVGKEIVRKCVNVPLAIRALGSLLNGKDESKWLSIKDTRLANISENQNSISIMSILKLSYHHLWSPLKNCFAYCALFPKDCRFKKETLIDLWMAEGFIIPTNESQSLEGLAEEYFLVLLQRCFFQETSRNEWGEITSCKMHDLMHELAQQVAGNKCKFIKVGESDYNKRIHHLSFAYRLASVWKIPSRMQNLKLLRTILLPKQLGDGSTFRKSTCQELISSFRCLRVLDLHHLGVTCLPSSIGQLVHLRALPANIKKLANLRSLDVDECHSLTHMPSGLEELTSLHKLPRFIVGHKCSPKFRSKPPAKLSDLKNLDNLRGALHIEIHEDSKDLVSDRTGANLSSKQRLSDLHIDLTGLYEDVSDHDKAVMESLRPHPNLRKLRIDGFRGQKLPSWVMIEDLRGSLPNLVEIKLNQCERCEQIPSFRQLPFLKRLTLEYLSSVEYMEGDVCDLSSSSSLPTMESLFFPSLQELRLMCMPNLKGWWKVGETVNNDSKEATNKLGQDLSLMSFSNLSKLWIEGCPNLMSMPLSPNVEELTLVDTNKTLSVLKMVTSSPECSSKLKKLSLDNIEDLISLPKECLPRLSLLEVQDTNLVSTFKLKEVFTSLSSLRSLAFCDCHNLESLPKGLEHLTAFEKLDLLNCEELDLSPNEAPGDEDDMPWKALKSLRYLQLREIPKLSAFPRGLQNLANLHSLEVRFIKDLKELPEWISCFQSLEHMELFDCPKLTSLPESFRKLTTLTQL</sequence>
<dbReference type="Pfam" id="PF23559">
    <property type="entry name" value="WHD_DRP"/>
    <property type="match status" value="1"/>
</dbReference>
<reference evidence="6" key="1">
    <citation type="journal article" date="2017" name="Nature">
        <title>The genome of Chenopodium quinoa.</title>
        <authorList>
            <person name="Jarvis D.E."/>
            <person name="Ho Y.S."/>
            <person name="Lightfoot D.J."/>
            <person name="Schmoeckel S.M."/>
            <person name="Li B."/>
            <person name="Borm T.J.A."/>
            <person name="Ohyanagi H."/>
            <person name="Mineta K."/>
            <person name="Michell C.T."/>
            <person name="Saber N."/>
            <person name="Kharbatia N.M."/>
            <person name="Rupper R.R."/>
            <person name="Sharp A.R."/>
            <person name="Dally N."/>
            <person name="Boughton B.A."/>
            <person name="Woo Y.H."/>
            <person name="Gao G."/>
            <person name="Schijlen E.G.W.M."/>
            <person name="Guo X."/>
            <person name="Momin A.A."/>
            <person name="Negrao S."/>
            <person name="Al-Babili S."/>
            <person name="Gehring C."/>
            <person name="Roessner U."/>
            <person name="Jung C."/>
            <person name="Murphy K."/>
            <person name="Arold S.T."/>
            <person name="Gojobori T."/>
            <person name="van der Linden C.G."/>
            <person name="van Loo E.N."/>
            <person name="Jellen E.N."/>
            <person name="Maughan P.J."/>
            <person name="Tester M."/>
        </authorList>
    </citation>
    <scope>NUCLEOTIDE SEQUENCE [LARGE SCALE GENOMIC DNA]</scope>
    <source>
        <strain evidence="6">cv. PI 614886</strain>
    </source>
</reference>
<evidence type="ECO:0000256" key="2">
    <source>
        <dbReference type="ARBA" id="ARBA00022737"/>
    </source>
</evidence>
<feature type="domain" description="Disease resistance protein winged helix" evidence="4">
    <location>
        <begin position="114"/>
        <end position="186"/>
    </location>
</feature>
<keyword evidence="3" id="KW-0611">Plant defense</keyword>
<organism evidence="6 7">
    <name type="scientific">Chenopodium quinoa</name>
    <name type="common">Quinoa</name>
    <dbReference type="NCBI Taxonomy" id="63459"/>
    <lineage>
        <taxon>Eukaryota</taxon>
        <taxon>Viridiplantae</taxon>
        <taxon>Streptophyta</taxon>
        <taxon>Embryophyta</taxon>
        <taxon>Tracheophyta</taxon>
        <taxon>Spermatophyta</taxon>
        <taxon>Magnoliopsida</taxon>
        <taxon>eudicotyledons</taxon>
        <taxon>Gunneridae</taxon>
        <taxon>Pentapetalae</taxon>
        <taxon>Caryophyllales</taxon>
        <taxon>Chenopodiaceae</taxon>
        <taxon>Chenopodioideae</taxon>
        <taxon>Atripliceae</taxon>
        <taxon>Chenopodium</taxon>
    </lineage>
</organism>
<feature type="domain" description="R13L1/DRL21-like LRR repeat region" evidence="5">
    <location>
        <begin position="347"/>
        <end position="475"/>
    </location>
</feature>
<accession>A0A803L5X4</accession>
<dbReference type="GO" id="GO:0043531">
    <property type="term" value="F:ADP binding"/>
    <property type="evidence" value="ECO:0007669"/>
    <property type="project" value="InterPro"/>
</dbReference>
<dbReference type="Gene3D" id="1.10.8.430">
    <property type="entry name" value="Helical domain of apoptotic protease-activating factors"/>
    <property type="match status" value="1"/>
</dbReference>
<evidence type="ECO:0000259" key="4">
    <source>
        <dbReference type="Pfam" id="PF23559"/>
    </source>
</evidence>
<dbReference type="InterPro" id="IPR036388">
    <property type="entry name" value="WH-like_DNA-bd_sf"/>
</dbReference>
<dbReference type="AlphaFoldDB" id="A0A803L5X4"/>
<dbReference type="InterPro" id="IPR027417">
    <property type="entry name" value="P-loop_NTPase"/>
</dbReference>
<dbReference type="SUPFAM" id="SSF52058">
    <property type="entry name" value="L domain-like"/>
    <property type="match status" value="2"/>
</dbReference>
<dbReference type="InterPro" id="IPR042197">
    <property type="entry name" value="Apaf_helical"/>
</dbReference>
<evidence type="ECO:0000259" key="5">
    <source>
        <dbReference type="Pfam" id="PF25019"/>
    </source>
</evidence>
<evidence type="ECO:0008006" key="8">
    <source>
        <dbReference type="Google" id="ProtNLM"/>
    </source>
</evidence>
<dbReference type="OMA" id="WDENIIV"/>
<dbReference type="PANTHER" id="PTHR36766:SF40">
    <property type="entry name" value="DISEASE RESISTANCE PROTEIN RGA3"/>
    <property type="match status" value="1"/>
</dbReference>
<keyword evidence="1" id="KW-0433">Leucine-rich repeat</keyword>
<keyword evidence="2" id="KW-0677">Repeat</keyword>
<proteinExistence type="predicted"/>
<name>A0A803L5X4_CHEQI</name>
<protein>
    <recommendedName>
        <fullName evidence="8">NB-ARC domain-containing protein</fullName>
    </recommendedName>
</protein>
<dbReference type="Proteomes" id="UP000596660">
    <property type="component" value="Unplaced"/>
</dbReference>
<dbReference type="InterPro" id="IPR056789">
    <property type="entry name" value="LRR_R13L1-DRL21"/>
</dbReference>
<evidence type="ECO:0000256" key="1">
    <source>
        <dbReference type="ARBA" id="ARBA00022614"/>
    </source>
</evidence>
<dbReference type="FunFam" id="1.10.10.10:FF:000322">
    <property type="entry name" value="Probable disease resistance protein At1g63360"/>
    <property type="match status" value="1"/>
</dbReference>
<evidence type="ECO:0000313" key="6">
    <source>
        <dbReference type="EnsemblPlants" id="AUR62007263-RA:cds"/>
    </source>
</evidence>
<dbReference type="Gene3D" id="1.10.10.10">
    <property type="entry name" value="Winged helix-like DNA-binding domain superfamily/Winged helix DNA-binding domain"/>
    <property type="match status" value="1"/>
</dbReference>
<dbReference type="Gene3D" id="3.80.10.10">
    <property type="entry name" value="Ribonuclease Inhibitor"/>
    <property type="match status" value="3"/>
</dbReference>